<proteinExistence type="predicted"/>
<organism evidence="1 2">
    <name type="scientific">Paenibacillus konkukensis</name>
    <dbReference type="NCBI Taxonomy" id="2020716"/>
    <lineage>
        <taxon>Bacteria</taxon>
        <taxon>Bacillati</taxon>
        <taxon>Bacillota</taxon>
        <taxon>Bacilli</taxon>
        <taxon>Bacillales</taxon>
        <taxon>Paenibacillaceae</taxon>
        <taxon>Paenibacillus</taxon>
    </lineage>
</organism>
<keyword evidence="2" id="KW-1185">Reference proteome</keyword>
<accession>A0ABY4RK35</accession>
<evidence type="ECO:0000313" key="1">
    <source>
        <dbReference type="EMBL" id="UQZ82500.1"/>
    </source>
</evidence>
<dbReference type="EMBL" id="CP027059">
    <property type="protein sequence ID" value="UQZ82500.1"/>
    <property type="molecule type" value="Genomic_DNA"/>
</dbReference>
<dbReference type="Proteomes" id="UP001057134">
    <property type="component" value="Chromosome"/>
</dbReference>
<reference evidence="1" key="2">
    <citation type="journal article" date="2021" name="J Anim Sci Technol">
        <title>Complete genome sequence of Paenibacillus konkukensis sp. nov. SK3146 as a potential probiotic strain.</title>
        <authorList>
            <person name="Jung H.I."/>
            <person name="Park S."/>
            <person name="Niu K.M."/>
            <person name="Lee S.W."/>
            <person name="Kothari D."/>
            <person name="Yi K.J."/>
            <person name="Kim S.K."/>
        </authorList>
    </citation>
    <scope>NUCLEOTIDE SEQUENCE</scope>
    <source>
        <strain evidence="1">SK3146</strain>
    </source>
</reference>
<evidence type="ECO:0000313" key="2">
    <source>
        <dbReference type="Proteomes" id="UP001057134"/>
    </source>
</evidence>
<dbReference type="RefSeq" id="WP_249864633.1">
    <property type="nucleotide sequence ID" value="NZ_CP027059.1"/>
</dbReference>
<reference evidence="1" key="1">
    <citation type="submission" date="2018-02" db="EMBL/GenBank/DDBJ databases">
        <authorList>
            <person name="Kim S.-K."/>
            <person name="Jung H.-I."/>
            <person name="Lee S.-W."/>
        </authorList>
    </citation>
    <scope>NUCLEOTIDE SEQUENCE</scope>
    <source>
        <strain evidence="1">SK3146</strain>
    </source>
</reference>
<sequence length="214" mass="22925">MATGVVDVYESEDLKDNQIVLVACGAGLSGELRTIPNGAGLTLKKAAIESKIVVRHESGSECPFSYMEIGPALAKTFGLKNGQRVSLDFSPGTGALLLYPQTVSSSSGLLLAELRKGREGAIVIGYALLSWLGIPEKAAGTAITLTRGAASKKLRLIIPANELDETFRLTPATMRSFGLAPRRKWRLSYNRTTRTLQLSAAAALPKRVKKVKKI</sequence>
<protein>
    <submittedName>
        <fullName evidence="1">Uncharacterized protein</fullName>
    </submittedName>
</protein>
<gene>
    <name evidence="1" type="ORF">SK3146_01657</name>
</gene>
<name>A0ABY4RK35_9BACL</name>